<dbReference type="PANTHER" id="PTHR33293">
    <property type="entry name" value="INSERTION ELEMENT IS1 1 PROTEIN INSB-RELATED"/>
    <property type="match status" value="1"/>
</dbReference>
<dbReference type="NCBIfam" id="NF033558">
    <property type="entry name" value="transpos_IS1"/>
    <property type="match status" value="1"/>
</dbReference>
<dbReference type="EMBL" id="JAPDHV010000008">
    <property type="protein sequence ID" value="MCW3162625.1"/>
    <property type="molecule type" value="Genomic_DNA"/>
</dbReference>
<keyword evidence="2" id="KW-1185">Reference proteome</keyword>
<dbReference type="InterPro" id="IPR005063">
    <property type="entry name" value="Transposase_27"/>
</dbReference>
<name>A0ABT3HSF8_9FLAO</name>
<evidence type="ECO:0000313" key="1">
    <source>
        <dbReference type="EMBL" id="MCW3162625.1"/>
    </source>
</evidence>
<proteinExistence type="predicted"/>
<accession>A0ABT3HSF8</accession>
<gene>
    <name evidence="1" type="ORF">OH806_15235</name>
</gene>
<comment type="caution">
    <text evidence="1">The sequence shown here is derived from an EMBL/GenBank/DDBJ whole genome shotgun (WGS) entry which is preliminary data.</text>
</comment>
<dbReference type="RefSeq" id="WP_264744540.1">
    <property type="nucleotide sequence ID" value="NZ_JAPDHV010000008.1"/>
</dbReference>
<sequence length="232" mass="27625">MIEYHSSCIRVSDTGICKNCSSKNIIKNGTTKNKKQQYLCKNCNKRFIDYYTYNAYRKDFNFQIILLTKEGLGIRSTARILKISTSTLLKRLIFIAKNISPPIIPFYQKYEMDEMRFFIRKKTNPMWLVYAINKITKQVTGFYIGKRNNTTLQTVLKTLTNANAEKIFTDKLKNYRYLIPKEIHETKRFGTNRIERKNLSIRIHLKRFNRRTICFTKSSLMLNSVLKIYFWT</sequence>
<evidence type="ECO:0000313" key="2">
    <source>
        <dbReference type="Proteomes" id="UP001163719"/>
    </source>
</evidence>
<organism evidence="1 2">
    <name type="scientific">Chryseobacterium oryctis</name>
    <dbReference type="NCBI Taxonomy" id="2952618"/>
    <lineage>
        <taxon>Bacteria</taxon>
        <taxon>Pseudomonadati</taxon>
        <taxon>Bacteroidota</taxon>
        <taxon>Flavobacteriia</taxon>
        <taxon>Flavobacteriales</taxon>
        <taxon>Weeksellaceae</taxon>
        <taxon>Chryseobacterium group</taxon>
        <taxon>Chryseobacterium</taxon>
    </lineage>
</organism>
<dbReference type="Proteomes" id="UP001163719">
    <property type="component" value="Unassembled WGS sequence"/>
</dbReference>
<reference evidence="1" key="1">
    <citation type="submission" date="2022-10" db="EMBL/GenBank/DDBJ databases">
        <title>Chryseobacterium babae sp. nov. isolated from the gut of the beetle Oryctes rhinoceros, and Chryseobacterium kimseyorum sp. nov., isolated from a stick insect rearing cage.</title>
        <authorList>
            <person name="Shelomi M."/>
            <person name="Han C.-J."/>
            <person name="Chen W.-M."/>
            <person name="Chen H.-K."/>
            <person name="Liaw S.-J."/>
            <person name="Muhle E."/>
            <person name="Clermont D."/>
        </authorList>
    </citation>
    <scope>NUCLEOTIDE SEQUENCE</scope>
    <source>
        <strain evidence="1">WLa1L2M3</strain>
    </source>
</reference>
<dbReference type="InterPro" id="IPR051354">
    <property type="entry name" value="Transposase_27_IS1"/>
</dbReference>
<dbReference type="PANTHER" id="PTHR33293:SF2">
    <property type="entry name" value="TRANSPOSASE"/>
    <property type="match status" value="1"/>
</dbReference>
<dbReference type="Pfam" id="PF03400">
    <property type="entry name" value="DDE_Tnp_IS1"/>
    <property type="match status" value="1"/>
</dbReference>
<protein>
    <submittedName>
        <fullName evidence="1">IS1 family transposase</fullName>
    </submittedName>
</protein>